<evidence type="ECO:0000313" key="2">
    <source>
        <dbReference type="Proteomes" id="UP000277580"/>
    </source>
</evidence>
<proteinExistence type="predicted"/>
<reference evidence="1 2" key="1">
    <citation type="journal article" date="2018" name="Nat. Ecol. Evol.">
        <title>Pezizomycetes genomes reveal the molecular basis of ectomycorrhizal truffle lifestyle.</title>
        <authorList>
            <person name="Murat C."/>
            <person name="Payen T."/>
            <person name="Noel B."/>
            <person name="Kuo A."/>
            <person name="Morin E."/>
            <person name="Chen J."/>
            <person name="Kohler A."/>
            <person name="Krizsan K."/>
            <person name="Balestrini R."/>
            <person name="Da Silva C."/>
            <person name="Montanini B."/>
            <person name="Hainaut M."/>
            <person name="Levati E."/>
            <person name="Barry K.W."/>
            <person name="Belfiori B."/>
            <person name="Cichocki N."/>
            <person name="Clum A."/>
            <person name="Dockter R.B."/>
            <person name="Fauchery L."/>
            <person name="Guy J."/>
            <person name="Iotti M."/>
            <person name="Le Tacon F."/>
            <person name="Lindquist E.A."/>
            <person name="Lipzen A."/>
            <person name="Malagnac F."/>
            <person name="Mello A."/>
            <person name="Molinier V."/>
            <person name="Miyauchi S."/>
            <person name="Poulain J."/>
            <person name="Riccioni C."/>
            <person name="Rubini A."/>
            <person name="Sitrit Y."/>
            <person name="Splivallo R."/>
            <person name="Traeger S."/>
            <person name="Wang M."/>
            <person name="Zifcakova L."/>
            <person name="Wipf D."/>
            <person name="Zambonelli A."/>
            <person name="Paolocci F."/>
            <person name="Nowrousian M."/>
            <person name="Ottonello S."/>
            <person name="Baldrian P."/>
            <person name="Spatafora J.W."/>
            <person name="Henrissat B."/>
            <person name="Nagy L.G."/>
            <person name="Aury J.M."/>
            <person name="Wincker P."/>
            <person name="Grigoriev I.V."/>
            <person name="Bonfante P."/>
            <person name="Martin F.M."/>
        </authorList>
    </citation>
    <scope>NUCLEOTIDE SEQUENCE [LARGE SCALE GENOMIC DNA]</scope>
    <source>
        <strain evidence="1 2">CCBAS932</strain>
    </source>
</reference>
<dbReference type="InParanoid" id="A0A3N4K8T6"/>
<name>A0A3N4K8T6_9PEZI</name>
<dbReference type="Proteomes" id="UP000277580">
    <property type="component" value="Unassembled WGS sequence"/>
</dbReference>
<protein>
    <submittedName>
        <fullName evidence="1">Uncharacterized protein</fullName>
    </submittedName>
</protein>
<dbReference type="AlphaFoldDB" id="A0A3N4K8T6"/>
<keyword evidence="2" id="KW-1185">Reference proteome</keyword>
<gene>
    <name evidence="1" type="ORF">P167DRAFT_24221</name>
</gene>
<accession>A0A3N4K8T6</accession>
<dbReference type="EMBL" id="ML119205">
    <property type="protein sequence ID" value="RPB06937.1"/>
    <property type="molecule type" value="Genomic_DNA"/>
</dbReference>
<evidence type="ECO:0000313" key="1">
    <source>
        <dbReference type="EMBL" id="RPB06937.1"/>
    </source>
</evidence>
<sequence>MSFNENNSQTVKSSLSSYEPSIADTAQSATTRGLPLNNSRVPAVLGGRKEKVTRLINSKKDRLRWAWATANPIYTNTKYYEHYMYLKSTTTVQCGLTIQWHDPTVDLPWSTDCCSARKSSGPVQDWSVVGVALPSLGVPNHSEYNKAWHSQLLPTPPTWQALVTYGQR</sequence>
<organism evidence="1 2">
    <name type="scientific">Morchella conica CCBAS932</name>
    <dbReference type="NCBI Taxonomy" id="1392247"/>
    <lineage>
        <taxon>Eukaryota</taxon>
        <taxon>Fungi</taxon>
        <taxon>Dikarya</taxon>
        <taxon>Ascomycota</taxon>
        <taxon>Pezizomycotina</taxon>
        <taxon>Pezizomycetes</taxon>
        <taxon>Pezizales</taxon>
        <taxon>Morchellaceae</taxon>
        <taxon>Morchella</taxon>
    </lineage>
</organism>